<gene>
    <name evidence="2" type="ORF">TSUD_276470</name>
</gene>
<organism evidence="2 3">
    <name type="scientific">Trifolium subterraneum</name>
    <name type="common">Subterranean clover</name>
    <dbReference type="NCBI Taxonomy" id="3900"/>
    <lineage>
        <taxon>Eukaryota</taxon>
        <taxon>Viridiplantae</taxon>
        <taxon>Streptophyta</taxon>
        <taxon>Embryophyta</taxon>
        <taxon>Tracheophyta</taxon>
        <taxon>Spermatophyta</taxon>
        <taxon>Magnoliopsida</taxon>
        <taxon>eudicotyledons</taxon>
        <taxon>Gunneridae</taxon>
        <taxon>Pentapetalae</taxon>
        <taxon>rosids</taxon>
        <taxon>fabids</taxon>
        <taxon>Fabales</taxon>
        <taxon>Fabaceae</taxon>
        <taxon>Papilionoideae</taxon>
        <taxon>50 kb inversion clade</taxon>
        <taxon>NPAAA clade</taxon>
        <taxon>Hologalegina</taxon>
        <taxon>IRL clade</taxon>
        <taxon>Trifolieae</taxon>
        <taxon>Trifolium</taxon>
    </lineage>
</organism>
<evidence type="ECO:0000313" key="3">
    <source>
        <dbReference type="Proteomes" id="UP000242715"/>
    </source>
</evidence>
<feature type="region of interest" description="Disordered" evidence="1">
    <location>
        <begin position="1"/>
        <end position="21"/>
    </location>
</feature>
<evidence type="ECO:0000313" key="2">
    <source>
        <dbReference type="EMBL" id="GAU39607.1"/>
    </source>
</evidence>
<sequence>MPCFATLETAGRDKSPSPTVSRPPAFVLSAVPAHPHSFVSSSCAMASKPGADLVWCQGVYLHALNFEKLH</sequence>
<proteinExistence type="predicted"/>
<dbReference type="Proteomes" id="UP000242715">
    <property type="component" value="Unassembled WGS sequence"/>
</dbReference>
<protein>
    <submittedName>
        <fullName evidence="2">Uncharacterized protein</fullName>
    </submittedName>
</protein>
<evidence type="ECO:0000256" key="1">
    <source>
        <dbReference type="SAM" id="MobiDB-lite"/>
    </source>
</evidence>
<accession>A0A2Z6P9W2</accession>
<dbReference type="EMBL" id="DF973769">
    <property type="protein sequence ID" value="GAU39607.1"/>
    <property type="molecule type" value="Genomic_DNA"/>
</dbReference>
<keyword evidence="3" id="KW-1185">Reference proteome</keyword>
<reference evidence="3" key="1">
    <citation type="journal article" date="2017" name="Front. Plant Sci.">
        <title>Climate Clever Clovers: New Paradigm to Reduce the Environmental Footprint of Ruminants by Breeding Low Methanogenic Forages Utilizing Haplotype Variation.</title>
        <authorList>
            <person name="Kaur P."/>
            <person name="Appels R."/>
            <person name="Bayer P.E."/>
            <person name="Keeble-Gagnere G."/>
            <person name="Wang J."/>
            <person name="Hirakawa H."/>
            <person name="Shirasawa K."/>
            <person name="Vercoe P."/>
            <person name="Stefanova K."/>
            <person name="Durmic Z."/>
            <person name="Nichols P."/>
            <person name="Revell C."/>
            <person name="Isobe S.N."/>
            <person name="Edwards D."/>
            <person name="Erskine W."/>
        </authorList>
    </citation>
    <scope>NUCLEOTIDE SEQUENCE [LARGE SCALE GENOMIC DNA]</scope>
    <source>
        <strain evidence="3">cv. Daliak</strain>
    </source>
</reference>
<name>A0A2Z6P9W2_TRISU</name>
<dbReference type="AlphaFoldDB" id="A0A2Z6P9W2"/>